<keyword evidence="2" id="KW-0812">Transmembrane</keyword>
<sequence length="244" mass="28395">MSENQASDIKNEGSPFKKKRNFNSYFKEFFMLFLAIILGFFVENQRETYVERQSAKVLAQSMIEDLEQDKKALEEAIQFIEAKDQKIDQLIEMLRSPSSSWDTLAIYENMTLVFSTFPFSPTDGTYSQMKSSGTLRYFDQELVNRMNAYDNQLKKTLFRDEVVELAEWELVPLAATLINFEVTGELRFGKAATKDMYLKIRDQDDLDLFINKITVVRTMSGRSLQEYKAQLTLAIELIQSLNER</sequence>
<dbReference type="Proteomes" id="UP001595805">
    <property type="component" value="Unassembled WGS sequence"/>
</dbReference>
<proteinExistence type="predicted"/>
<reference evidence="4" key="1">
    <citation type="journal article" date="2019" name="Int. J. Syst. Evol. Microbiol.">
        <title>The Global Catalogue of Microorganisms (GCM) 10K type strain sequencing project: providing services to taxonomists for standard genome sequencing and annotation.</title>
        <authorList>
            <consortium name="The Broad Institute Genomics Platform"/>
            <consortium name="The Broad Institute Genome Sequencing Center for Infectious Disease"/>
            <person name="Wu L."/>
            <person name="Ma J."/>
        </authorList>
    </citation>
    <scope>NUCLEOTIDE SEQUENCE [LARGE SCALE GENOMIC DNA]</scope>
    <source>
        <strain evidence="4">CCUG 60523</strain>
    </source>
</reference>
<feature type="transmembrane region" description="Helical" evidence="2">
    <location>
        <begin position="25"/>
        <end position="42"/>
    </location>
</feature>
<name>A0ABV8AP22_9BACT</name>
<dbReference type="RefSeq" id="WP_377904481.1">
    <property type="nucleotide sequence ID" value="NZ_JBHRZS010000006.1"/>
</dbReference>
<evidence type="ECO:0000256" key="1">
    <source>
        <dbReference type="SAM" id="Coils"/>
    </source>
</evidence>
<organism evidence="3 4">
    <name type="scientific">Algoriphagus namhaensis</name>
    <dbReference type="NCBI Taxonomy" id="915353"/>
    <lineage>
        <taxon>Bacteria</taxon>
        <taxon>Pseudomonadati</taxon>
        <taxon>Bacteroidota</taxon>
        <taxon>Cytophagia</taxon>
        <taxon>Cytophagales</taxon>
        <taxon>Cyclobacteriaceae</taxon>
        <taxon>Algoriphagus</taxon>
    </lineage>
</organism>
<evidence type="ECO:0000313" key="4">
    <source>
        <dbReference type="Proteomes" id="UP001595805"/>
    </source>
</evidence>
<accession>A0ABV8AP22</accession>
<evidence type="ECO:0000256" key="2">
    <source>
        <dbReference type="SAM" id="Phobius"/>
    </source>
</evidence>
<dbReference type="EMBL" id="JBHRZS010000006">
    <property type="protein sequence ID" value="MFC3879758.1"/>
    <property type="molecule type" value="Genomic_DNA"/>
</dbReference>
<keyword evidence="4" id="KW-1185">Reference proteome</keyword>
<comment type="caution">
    <text evidence="3">The sequence shown here is derived from an EMBL/GenBank/DDBJ whole genome shotgun (WGS) entry which is preliminary data.</text>
</comment>
<keyword evidence="2" id="KW-0472">Membrane</keyword>
<keyword evidence="1" id="KW-0175">Coiled coil</keyword>
<protein>
    <submittedName>
        <fullName evidence="3">Uncharacterized protein</fullName>
    </submittedName>
</protein>
<feature type="coiled-coil region" evidence="1">
    <location>
        <begin position="56"/>
        <end position="83"/>
    </location>
</feature>
<keyword evidence="2" id="KW-1133">Transmembrane helix</keyword>
<evidence type="ECO:0000313" key="3">
    <source>
        <dbReference type="EMBL" id="MFC3879758.1"/>
    </source>
</evidence>
<gene>
    <name evidence="3" type="ORF">ACFOSV_06205</name>
</gene>